<feature type="region of interest" description="Disordered" evidence="1">
    <location>
        <begin position="1"/>
        <end position="23"/>
    </location>
</feature>
<sequence>MSNENPYQAPRAEVDDHSPSDSADLQQIASGQKLVIYSIILNFVTMAARNSTGLALVLSLAALVMAIIGILRLCGGFGHSTGTKVLLVIGCFVPLVNLVILVVLSMKATGRLREAGYKVGLLGASRP</sequence>
<evidence type="ECO:0000313" key="4">
    <source>
        <dbReference type="Proteomes" id="UP000620046"/>
    </source>
</evidence>
<organism evidence="3 4">
    <name type="scientific">Dyella nitratireducens</name>
    <dbReference type="NCBI Taxonomy" id="1849580"/>
    <lineage>
        <taxon>Bacteria</taxon>
        <taxon>Pseudomonadati</taxon>
        <taxon>Pseudomonadota</taxon>
        <taxon>Gammaproteobacteria</taxon>
        <taxon>Lysobacterales</taxon>
        <taxon>Rhodanobacteraceae</taxon>
        <taxon>Dyella</taxon>
    </lineage>
</organism>
<evidence type="ECO:0008006" key="5">
    <source>
        <dbReference type="Google" id="ProtNLM"/>
    </source>
</evidence>
<dbReference type="Proteomes" id="UP000620046">
    <property type="component" value="Unassembled WGS sequence"/>
</dbReference>
<evidence type="ECO:0000313" key="3">
    <source>
        <dbReference type="EMBL" id="GGA24788.1"/>
    </source>
</evidence>
<feature type="transmembrane region" description="Helical" evidence="2">
    <location>
        <begin position="53"/>
        <end position="73"/>
    </location>
</feature>
<gene>
    <name evidence="3" type="ORF">GCM10010981_11600</name>
</gene>
<dbReference type="EMBL" id="BMJA01000001">
    <property type="protein sequence ID" value="GGA24788.1"/>
    <property type="molecule type" value="Genomic_DNA"/>
</dbReference>
<keyword evidence="4" id="KW-1185">Reference proteome</keyword>
<keyword evidence="2" id="KW-0812">Transmembrane</keyword>
<keyword evidence="2" id="KW-1133">Transmembrane helix</keyword>
<dbReference type="RefSeq" id="WP_188793286.1">
    <property type="nucleotide sequence ID" value="NZ_BMJA01000001.1"/>
</dbReference>
<name>A0ABQ1FP61_9GAMM</name>
<keyword evidence="2" id="KW-0472">Membrane</keyword>
<evidence type="ECO:0000256" key="1">
    <source>
        <dbReference type="SAM" id="MobiDB-lite"/>
    </source>
</evidence>
<accession>A0ABQ1FP61</accession>
<evidence type="ECO:0000256" key="2">
    <source>
        <dbReference type="SAM" id="Phobius"/>
    </source>
</evidence>
<feature type="transmembrane region" description="Helical" evidence="2">
    <location>
        <begin position="85"/>
        <end position="104"/>
    </location>
</feature>
<proteinExistence type="predicted"/>
<reference evidence="4" key="1">
    <citation type="journal article" date="2019" name="Int. J. Syst. Evol. Microbiol.">
        <title>The Global Catalogue of Microorganisms (GCM) 10K type strain sequencing project: providing services to taxonomists for standard genome sequencing and annotation.</title>
        <authorList>
            <consortium name="The Broad Institute Genomics Platform"/>
            <consortium name="The Broad Institute Genome Sequencing Center for Infectious Disease"/>
            <person name="Wu L."/>
            <person name="Ma J."/>
        </authorList>
    </citation>
    <scope>NUCLEOTIDE SEQUENCE [LARGE SCALE GENOMIC DNA]</scope>
    <source>
        <strain evidence="4">CGMCC 1.15439</strain>
    </source>
</reference>
<protein>
    <recommendedName>
        <fullName evidence="5">DUF805 domain-containing protein</fullName>
    </recommendedName>
</protein>
<comment type="caution">
    <text evidence="3">The sequence shown here is derived from an EMBL/GenBank/DDBJ whole genome shotgun (WGS) entry which is preliminary data.</text>
</comment>